<dbReference type="PROSITE" id="PS50075">
    <property type="entry name" value="CARRIER"/>
    <property type="match status" value="1"/>
</dbReference>
<comment type="cofactor">
    <cofactor evidence="1">
        <name>pantetheine 4'-phosphate</name>
        <dbReference type="ChEBI" id="CHEBI:47942"/>
    </cofactor>
</comment>
<sequence length="205" mass="23480">GRIDHQVKIRGYRIELGEIETQLLKHEEVKEVVVVAREDDHHEQYLCAYFASETWKEESIIQDIRKFLAKELPEYMIPAFFVQLDKLPFTTNGKVNRTALPEPDRSVITGVEYEAPGNFVEETIISIWEEILGIESIGISHNFFEIGGNSLKLMSAVAAINKIFNTDIGIHTFFENPSVKSLANYILSTENGHQENSYEYVEEEV</sequence>
<evidence type="ECO:0000313" key="6">
    <source>
        <dbReference type="EMBL" id="EJQ37516.1"/>
    </source>
</evidence>
<dbReference type="AlphaFoldDB" id="J7ZMB9"/>
<dbReference type="HOGENOM" id="CLU_1334301_0_0_9"/>
<reference evidence="6 7" key="1">
    <citation type="submission" date="2012-04" db="EMBL/GenBank/DDBJ databases">
        <title>The Genome Sequence of Bacillus cereus BAG5X1-1.</title>
        <authorList>
            <consortium name="The Broad Institute Genome Sequencing Platform"/>
            <consortium name="The Broad Institute Genome Sequencing Center for Infectious Disease"/>
            <person name="Feldgarden M."/>
            <person name="Van der Auwera G.A."/>
            <person name="Mahillon J."/>
            <person name="Duprez V."/>
            <person name="Timmery S."/>
            <person name="Mattelet C."/>
            <person name="Dierick K."/>
            <person name="Sun M."/>
            <person name="Yu Z."/>
            <person name="Zhu L."/>
            <person name="Hu X."/>
            <person name="Shank E.B."/>
            <person name="Swiecicka I."/>
            <person name="Hansen B.M."/>
            <person name="Andrup L."/>
            <person name="Young S.K."/>
            <person name="Zeng Q."/>
            <person name="Gargeya S."/>
            <person name="Fitzgerald M."/>
            <person name="Haas B."/>
            <person name="Abouelleil A."/>
            <person name="Alvarado L."/>
            <person name="Arachchi H.M."/>
            <person name="Berlin A."/>
            <person name="Chapman S.B."/>
            <person name="Goldberg J."/>
            <person name="Griggs A."/>
            <person name="Gujja S."/>
            <person name="Hansen M."/>
            <person name="Howarth C."/>
            <person name="Imamovic A."/>
            <person name="Larimer J."/>
            <person name="McCowen C."/>
            <person name="Montmayeur A."/>
            <person name="Murphy C."/>
            <person name="Neiman D."/>
            <person name="Pearson M."/>
            <person name="Priest M."/>
            <person name="Roberts A."/>
            <person name="Saif S."/>
            <person name="Shea T."/>
            <person name="Sisk P."/>
            <person name="Sykes S."/>
            <person name="Wortman J."/>
            <person name="Nusbaum C."/>
            <person name="Birren B."/>
        </authorList>
    </citation>
    <scope>NUCLEOTIDE SEQUENCE [LARGE SCALE GENOMIC DNA]</scope>
    <source>
        <strain evidence="6 7">BAG5X1-1</strain>
    </source>
</reference>
<evidence type="ECO:0000259" key="5">
    <source>
        <dbReference type="PROSITE" id="PS50075"/>
    </source>
</evidence>
<dbReference type="Pfam" id="PF00550">
    <property type="entry name" value="PP-binding"/>
    <property type="match status" value="1"/>
</dbReference>
<comment type="similarity">
    <text evidence="2">Belongs to the ATP-dependent AMP-binding enzyme family.</text>
</comment>
<dbReference type="PATRIC" id="fig|1053189.3.peg.5308"/>
<dbReference type="FunFam" id="1.10.1200.10:FF:000005">
    <property type="entry name" value="Nonribosomal peptide synthetase 1"/>
    <property type="match status" value="1"/>
</dbReference>
<dbReference type="InterPro" id="IPR025110">
    <property type="entry name" value="AMP-bd_C"/>
</dbReference>
<dbReference type="SUPFAM" id="SSF56801">
    <property type="entry name" value="Acetyl-CoA synthetase-like"/>
    <property type="match status" value="1"/>
</dbReference>
<keyword evidence="4" id="KW-0597">Phosphoprotein</keyword>
<organism evidence="6 7">
    <name type="scientific">Bacillus cereus BAG5X1-1</name>
    <dbReference type="NCBI Taxonomy" id="1053189"/>
    <lineage>
        <taxon>Bacteria</taxon>
        <taxon>Bacillati</taxon>
        <taxon>Bacillota</taxon>
        <taxon>Bacilli</taxon>
        <taxon>Bacillales</taxon>
        <taxon>Bacillaceae</taxon>
        <taxon>Bacillus</taxon>
        <taxon>Bacillus cereus group</taxon>
    </lineage>
</organism>
<feature type="non-terminal residue" evidence="6">
    <location>
        <position position="1"/>
    </location>
</feature>
<dbReference type="InterPro" id="IPR036736">
    <property type="entry name" value="ACP-like_sf"/>
</dbReference>
<dbReference type="Gene3D" id="1.10.1200.10">
    <property type="entry name" value="ACP-like"/>
    <property type="match status" value="1"/>
</dbReference>
<protein>
    <recommendedName>
        <fullName evidence="5">Carrier domain-containing protein</fullName>
    </recommendedName>
</protein>
<name>J7ZMB9_BACCE</name>
<evidence type="ECO:0000256" key="4">
    <source>
        <dbReference type="ARBA" id="ARBA00022553"/>
    </source>
</evidence>
<evidence type="ECO:0000313" key="7">
    <source>
        <dbReference type="Proteomes" id="UP000006600"/>
    </source>
</evidence>
<dbReference type="GO" id="GO:0044550">
    <property type="term" value="P:secondary metabolite biosynthetic process"/>
    <property type="evidence" value="ECO:0007669"/>
    <property type="project" value="UniProtKB-ARBA"/>
</dbReference>
<proteinExistence type="inferred from homology"/>
<comment type="caution">
    <text evidence="6">The sequence shown here is derived from an EMBL/GenBank/DDBJ whole genome shotgun (WGS) entry which is preliminary data.</text>
</comment>
<dbReference type="SUPFAM" id="SSF47336">
    <property type="entry name" value="ACP-like"/>
    <property type="match status" value="1"/>
</dbReference>
<dbReference type="Proteomes" id="UP000006600">
    <property type="component" value="Unassembled WGS sequence"/>
</dbReference>
<dbReference type="PANTHER" id="PTHR44845:SF7">
    <property type="entry name" value="PLIPASTATIN SYNTHASE SUBUNIT D"/>
    <property type="match status" value="1"/>
</dbReference>
<evidence type="ECO:0000256" key="1">
    <source>
        <dbReference type="ARBA" id="ARBA00001957"/>
    </source>
</evidence>
<dbReference type="EMBL" id="AHDJ01000063">
    <property type="protein sequence ID" value="EJQ37516.1"/>
    <property type="molecule type" value="Genomic_DNA"/>
</dbReference>
<keyword evidence="3" id="KW-0596">Phosphopantetheine</keyword>
<evidence type="ECO:0000256" key="3">
    <source>
        <dbReference type="ARBA" id="ARBA00022450"/>
    </source>
</evidence>
<dbReference type="Gene3D" id="3.30.300.30">
    <property type="match status" value="1"/>
</dbReference>
<feature type="domain" description="Carrier" evidence="5">
    <location>
        <begin position="115"/>
        <end position="190"/>
    </location>
</feature>
<gene>
    <name evidence="6" type="ORF">IEE_05204</name>
</gene>
<evidence type="ECO:0000256" key="2">
    <source>
        <dbReference type="ARBA" id="ARBA00006432"/>
    </source>
</evidence>
<dbReference type="Pfam" id="PF13193">
    <property type="entry name" value="AMP-binding_C"/>
    <property type="match status" value="1"/>
</dbReference>
<dbReference type="RefSeq" id="WP_002107056.1">
    <property type="nucleotide sequence ID" value="NZ_JH791997.1"/>
</dbReference>
<dbReference type="InterPro" id="IPR045851">
    <property type="entry name" value="AMP-bd_C_sf"/>
</dbReference>
<dbReference type="FunFam" id="3.30.300.30:FF:000010">
    <property type="entry name" value="Enterobactin synthetase component F"/>
    <property type="match status" value="1"/>
</dbReference>
<dbReference type="PANTHER" id="PTHR44845">
    <property type="entry name" value="CARRIER DOMAIN-CONTAINING PROTEIN"/>
    <property type="match status" value="1"/>
</dbReference>
<dbReference type="InterPro" id="IPR009081">
    <property type="entry name" value="PP-bd_ACP"/>
</dbReference>
<accession>J7ZMB9</accession>